<dbReference type="EMBL" id="JBBMQO010000006">
    <property type="protein sequence ID" value="MEM5502382.1"/>
    <property type="molecule type" value="Genomic_DNA"/>
</dbReference>
<name>A0ABU9T8C3_9HYPH</name>
<dbReference type="InterPro" id="IPR022742">
    <property type="entry name" value="Hydrolase_4"/>
</dbReference>
<dbReference type="InterPro" id="IPR015946">
    <property type="entry name" value="KH_dom-like_a/b"/>
</dbReference>
<dbReference type="SUPFAM" id="SSF82784">
    <property type="entry name" value="OsmC-like"/>
    <property type="match status" value="1"/>
</dbReference>
<dbReference type="PANTHER" id="PTHR39624">
    <property type="entry name" value="PROTEIN INVOLVED IN RIMO-MEDIATED BETA-METHYLTHIOLATION OF RIBOSOMAL PROTEIN S12 YCAO"/>
    <property type="match status" value="1"/>
</dbReference>
<dbReference type="InterPro" id="IPR036102">
    <property type="entry name" value="OsmC/Ohrsf"/>
</dbReference>
<dbReference type="SUPFAM" id="SSF53474">
    <property type="entry name" value="alpha/beta-Hydrolases"/>
    <property type="match status" value="1"/>
</dbReference>
<protein>
    <submittedName>
        <fullName evidence="2">Alpha/beta fold hydrolase</fullName>
    </submittedName>
</protein>
<dbReference type="Gene3D" id="3.40.50.1820">
    <property type="entry name" value="alpha/beta hydrolase"/>
    <property type="match status" value="1"/>
</dbReference>
<keyword evidence="2" id="KW-0378">Hydrolase</keyword>
<dbReference type="Proteomes" id="UP001477870">
    <property type="component" value="Unassembled WGS sequence"/>
</dbReference>
<dbReference type="RefSeq" id="WP_342848703.1">
    <property type="nucleotide sequence ID" value="NZ_JBBMQO010000006.1"/>
</dbReference>
<evidence type="ECO:0000313" key="2">
    <source>
        <dbReference type="EMBL" id="MEM5502382.1"/>
    </source>
</evidence>
<dbReference type="PANTHER" id="PTHR39624:SF2">
    <property type="entry name" value="OSMC-LIKE PROTEIN"/>
    <property type="match status" value="1"/>
</dbReference>
<reference evidence="2 3" key="1">
    <citation type="submission" date="2024-03" db="EMBL/GenBank/DDBJ databases">
        <title>Community enrichment and isolation of bacterial strains for fucoidan degradation.</title>
        <authorList>
            <person name="Sichert A."/>
        </authorList>
    </citation>
    <scope>NUCLEOTIDE SEQUENCE [LARGE SCALE GENOMIC DNA]</scope>
    <source>
        <strain evidence="2 3">AS62</strain>
    </source>
</reference>
<feature type="domain" description="Serine aminopeptidase S33" evidence="1">
    <location>
        <begin position="47"/>
        <end position="134"/>
    </location>
</feature>
<accession>A0ABU9T8C3</accession>
<sequence length="406" mass="44069">MATEKREFKSISGEMLAARFDRPDGKIRGYALFAHCFTCTKDILAARRIATHLARLGVAVLRFDFTGLGSSQGEFANTSFASNVEDLVKAAEYMREQGEAPSILIGHSLGGAAVLAAATEIPDIKGVVTIGAPADAEHVLHMFDEKISEIEENGVAEVVLAGRKMKIGKGFLEAARNTKLLDKVAKIRASLLVMHSPIDQTVGVDNATRIFVAAKHPKSFISLDRADHLLSVEEDAEFASEMISAWATKLLPKDAPQGVAEIEHIRVKETRDSKFQNTVQAGSHRFFADEPQSVGGADSGPSPYDLLGAALGACTSMTLRMYADFKKLDLGAVTVDVSHKKVHFKDCQECTQSEQQKSGKVDRFERHISIEGKISPEIADKIVEIANKCPVHKTLEQGAKVVTKVN</sequence>
<dbReference type="InterPro" id="IPR003718">
    <property type="entry name" value="OsmC/Ohr_fam"/>
</dbReference>
<comment type="caution">
    <text evidence="2">The sequence shown here is derived from an EMBL/GenBank/DDBJ whole genome shotgun (WGS) entry which is preliminary data.</text>
</comment>
<proteinExistence type="predicted"/>
<keyword evidence="3" id="KW-1185">Reference proteome</keyword>
<organism evidence="2 3">
    <name type="scientific">Ahrensia kielensis</name>
    <dbReference type="NCBI Taxonomy" id="76980"/>
    <lineage>
        <taxon>Bacteria</taxon>
        <taxon>Pseudomonadati</taxon>
        <taxon>Pseudomonadota</taxon>
        <taxon>Alphaproteobacteria</taxon>
        <taxon>Hyphomicrobiales</taxon>
        <taxon>Ahrensiaceae</taxon>
        <taxon>Ahrensia</taxon>
    </lineage>
</organism>
<dbReference type="Pfam" id="PF02566">
    <property type="entry name" value="OsmC"/>
    <property type="match status" value="1"/>
</dbReference>
<evidence type="ECO:0000259" key="1">
    <source>
        <dbReference type="Pfam" id="PF12146"/>
    </source>
</evidence>
<evidence type="ECO:0000313" key="3">
    <source>
        <dbReference type="Proteomes" id="UP001477870"/>
    </source>
</evidence>
<dbReference type="InterPro" id="IPR029058">
    <property type="entry name" value="AB_hydrolase_fold"/>
</dbReference>
<dbReference type="Gene3D" id="3.30.300.20">
    <property type="match status" value="1"/>
</dbReference>
<dbReference type="Pfam" id="PF12146">
    <property type="entry name" value="Hydrolase_4"/>
    <property type="match status" value="1"/>
</dbReference>
<gene>
    <name evidence="2" type="ORF">WNY59_12375</name>
</gene>
<dbReference type="GO" id="GO:0016787">
    <property type="term" value="F:hydrolase activity"/>
    <property type="evidence" value="ECO:0007669"/>
    <property type="project" value="UniProtKB-KW"/>
</dbReference>